<keyword evidence="2 7" id="KW-0378">Hydrolase</keyword>
<dbReference type="InterPro" id="IPR014014">
    <property type="entry name" value="RNA_helicase_DEAD_Q_motif"/>
</dbReference>
<dbReference type="PROSITE" id="PS00039">
    <property type="entry name" value="DEAD_ATP_HELICASE"/>
    <property type="match status" value="1"/>
</dbReference>
<dbReference type="GO" id="GO:0005524">
    <property type="term" value="F:ATP binding"/>
    <property type="evidence" value="ECO:0007669"/>
    <property type="project" value="UniProtKB-UniRule"/>
</dbReference>
<keyword evidence="1 7" id="KW-0547">Nucleotide-binding</keyword>
<comment type="domain">
    <text evidence="8">The Q motif is unique to and characteristic of the DEAD box family of RNA helicases and controls ATP binding and hydrolysis.</text>
</comment>
<dbReference type="PROSITE" id="PS51192">
    <property type="entry name" value="HELICASE_ATP_BIND_1"/>
    <property type="match status" value="1"/>
</dbReference>
<dbReference type="GO" id="GO:0016787">
    <property type="term" value="F:hydrolase activity"/>
    <property type="evidence" value="ECO:0007669"/>
    <property type="project" value="UniProtKB-KW"/>
</dbReference>
<keyword evidence="3 7" id="KW-0347">Helicase</keyword>
<accession>A0A6G1SHJ6</accession>
<dbReference type="EMBL" id="GGYP01004920">
    <property type="protein sequence ID" value="MDE49691.1"/>
    <property type="molecule type" value="Transcribed_RNA"/>
</dbReference>
<feature type="domain" description="Helicase ATP-binding" evidence="10">
    <location>
        <begin position="33"/>
        <end position="292"/>
    </location>
</feature>
<dbReference type="EC" id="3.6.4.13" evidence="8"/>
<evidence type="ECO:0000256" key="6">
    <source>
        <dbReference type="PROSITE-ProRule" id="PRU00552"/>
    </source>
</evidence>
<dbReference type="CDD" id="cd18787">
    <property type="entry name" value="SF2_C_DEAD"/>
    <property type="match status" value="1"/>
</dbReference>
<comment type="catalytic activity">
    <reaction evidence="8">
        <text>ATP + H2O = ADP + phosphate + H(+)</text>
        <dbReference type="Rhea" id="RHEA:13065"/>
        <dbReference type="ChEBI" id="CHEBI:15377"/>
        <dbReference type="ChEBI" id="CHEBI:15378"/>
        <dbReference type="ChEBI" id="CHEBI:30616"/>
        <dbReference type="ChEBI" id="CHEBI:43474"/>
        <dbReference type="ChEBI" id="CHEBI:456216"/>
        <dbReference type="EC" id="3.6.4.13"/>
    </reaction>
</comment>
<dbReference type="AlphaFoldDB" id="A0A6G1SHJ6"/>
<dbReference type="InterPro" id="IPR011545">
    <property type="entry name" value="DEAD/DEAH_box_helicase_dom"/>
</dbReference>
<feature type="domain" description="DEAD-box RNA helicase Q" evidence="12">
    <location>
        <begin position="1"/>
        <end position="29"/>
    </location>
</feature>
<proteinExistence type="inferred from homology"/>
<evidence type="ECO:0000256" key="5">
    <source>
        <dbReference type="ARBA" id="ARBA00022884"/>
    </source>
</evidence>
<protein>
    <recommendedName>
        <fullName evidence="8">ATP-dependent RNA helicase</fullName>
        <ecNumber evidence="8">3.6.4.13</ecNumber>
    </recommendedName>
</protein>
<dbReference type="Gene3D" id="3.40.50.300">
    <property type="entry name" value="P-loop containing nucleotide triphosphate hydrolases"/>
    <property type="match status" value="2"/>
</dbReference>
<evidence type="ECO:0000256" key="4">
    <source>
        <dbReference type="ARBA" id="ARBA00022840"/>
    </source>
</evidence>
<dbReference type="PANTHER" id="PTHR24031">
    <property type="entry name" value="RNA HELICASE"/>
    <property type="match status" value="1"/>
</dbReference>
<evidence type="ECO:0000259" key="11">
    <source>
        <dbReference type="PROSITE" id="PS51194"/>
    </source>
</evidence>
<organism evidence="13">
    <name type="scientific">Aceria tosichella</name>
    <name type="common">wheat curl mite</name>
    <dbReference type="NCBI Taxonomy" id="561515"/>
    <lineage>
        <taxon>Eukaryota</taxon>
        <taxon>Metazoa</taxon>
        <taxon>Ecdysozoa</taxon>
        <taxon>Arthropoda</taxon>
        <taxon>Chelicerata</taxon>
        <taxon>Arachnida</taxon>
        <taxon>Acari</taxon>
        <taxon>Acariformes</taxon>
        <taxon>Trombidiformes</taxon>
        <taxon>Prostigmata</taxon>
        <taxon>Eupodina</taxon>
        <taxon>Eriophyoidea</taxon>
        <taxon>Eriophyidae</taxon>
        <taxon>Eriophyinae</taxon>
        <taxon>Aceriini</taxon>
        <taxon>Aceria</taxon>
    </lineage>
</organism>
<dbReference type="GO" id="GO:0003723">
    <property type="term" value="F:RNA binding"/>
    <property type="evidence" value="ECO:0007669"/>
    <property type="project" value="UniProtKB-UniRule"/>
</dbReference>
<evidence type="ECO:0000256" key="1">
    <source>
        <dbReference type="ARBA" id="ARBA00022741"/>
    </source>
</evidence>
<feature type="domain" description="Helicase C-terminal" evidence="11">
    <location>
        <begin position="361"/>
        <end position="511"/>
    </location>
</feature>
<keyword evidence="5 8" id="KW-0694">RNA-binding</keyword>
<feature type="region of interest" description="Disordered" evidence="9">
    <location>
        <begin position="112"/>
        <end position="140"/>
    </location>
</feature>
<dbReference type="PROSITE" id="PS51195">
    <property type="entry name" value="Q_MOTIF"/>
    <property type="match status" value="1"/>
</dbReference>
<sequence>MSWSKFPIAKPIRKSLKEQGFEKPLPIQVRALKATLLGDKHVLGAARTGSGKTLAYAIPIVNRILNDDPSLKSSSDLKRKMCKVQKKKEDFELIDGEMVAIEDMIVDKYDDENENQNDDEVSSNMSNDDDDEPAEDSTKERICPDAIVLVPTRELAVQVKEEIDKLCKYTDIRTCIIIGGISQDKQVRKLNRAKPQIIIATPGRLYDMVQSDTVSYINMQSIASIQTIVIDEADRMVQRGHFEEMIKIIDTIKESKQFRKDFFPYKVYLFSATLTFLHELPERLKKNILDSKQGSKKNKDKKSIDPKEHTKKNKIRKLLALFGIERADTRVIDLNDDSSFGRPSSDQLTEFRINCTPQDKDVYLYYFLMQNPNSRTLIFCNSKDCLRRLSNVLKFLGYEALKLHSEMDQKKRLSNLERFRAKSNAILIATDIAARGLDIKDLENVVHYQVPKTCESYIHRSGRTARVNQNGTCLTLCEPKEIPFYRRLCNTINGGQDLELYDVDPDLKALLKSRVLIAQECDIIDHRLREKKSNQNWFAKAAQECDIELDDEDIRQLSGKGKSKQLNLEEEARDRRKLAQLEKQLKSLMKRPLITRGSLVRQSMATMNKALASS</sequence>
<evidence type="ECO:0000256" key="3">
    <source>
        <dbReference type="ARBA" id="ARBA00022806"/>
    </source>
</evidence>
<evidence type="ECO:0000259" key="12">
    <source>
        <dbReference type="PROSITE" id="PS51195"/>
    </source>
</evidence>
<feature type="region of interest" description="Disordered" evidence="9">
    <location>
        <begin position="288"/>
        <end position="308"/>
    </location>
</feature>
<feature type="short sequence motif" description="Q motif" evidence="6">
    <location>
        <begin position="1"/>
        <end position="29"/>
    </location>
</feature>
<evidence type="ECO:0000259" key="10">
    <source>
        <dbReference type="PROSITE" id="PS51192"/>
    </source>
</evidence>
<comment type="similarity">
    <text evidence="7">Belongs to the DEAD box helicase family.</text>
</comment>
<feature type="compositionally biased region" description="Acidic residues" evidence="9">
    <location>
        <begin position="112"/>
        <end position="135"/>
    </location>
</feature>
<dbReference type="SUPFAM" id="SSF52540">
    <property type="entry name" value="P-loop containing nucleoside triphosphate hydrolases"/>
    <property type="match status" value="2"/>
</dbReference>
<dbReference type="Pfam" id="PF00271">
    <property type="entry name" value="Helicase_C"/>
    <property type="match status" value="1"/>
</dbReference>
<reference evidence="13" key="1">
    <citation type="submission" date="2018-10" db="EMBL/GenBank/DDBJ databases">
        <title>Transcriptome assembly of Aceria tosichella (Wheat curl mite) Type 2.</title>
        <authorList>
            <person name="Scully E.D."/>
            <person name="Geib S.M."/>
            <person name="Palmer N.A."/>
            <person name="Gupta A.K."/>
            <person name="Sarath G."/>
            <person name="Tatineni S."/>
        </authorList>
    </citation>
    <scope>NUCLEOTIDE SEQUENCE</scope>
    <source>
        <strain evidence="13">LincolnNE</strain>
    </source>
</reference>
<evidence type="ECO:0000256" key="7">
    <source>
        <dbReference type="RuleBase" id="RU000492"/>
    </source>
</evidence>
<evidence type="ECO:0000256" key="2">
    <source>
        <dbReference type="ARBA" id="ARBA00022801"/>
    </source>
</evidence>
<dbReference type="InterPro" id="IPR001650">
    <property type="entry name" value="Helicase_C-like"/>
</dbReference>
<dbReference type="PROSITE" id="PS51194">
    <property type="entry name" value="HELICASE_CTER"/>
    <property type="match status" value="1"/>
</dbReference>
<comment type="function">
    <text evidence="8">RNA helicase.</text>
</comment>
<name>A0A6G1SHJ6_9ACAR</name>
<dbReference type="SMART" id="SM00487">
    <property type="entry name" value="DEXDc"/>
    <property type="match status" value="1"/>
</dbReference>
<dbReference type="InterPro" id="IPR000629">
    <property type="entry name" value="RNA-helicase_DEAD-box_CS"/>
</dbReference>
<evidence type="ECO:0000256" key="9">
    <source>
        <dbReference type="SAM" id="MobiDB-lite"/>
    </source>
</evidence>
<dbReference type="SMART" id="SM00490">
    <property type="entry name" value="HELICc"/>
    <property type="match status" value="1"/>
</dbReference>
<keyword evidence="4 7" id="KW-0067">ATP-binding</keyword>
<dbReference type="InterPro" id="IPR014001">
    <property type="entry name" value="Helicase_ATP-bd"/>
</dbReference>
<dbReference type="InterPro" id="IPR027417">
    <property type="entry name" value="P-loop_NTPase"/>
</dbReference>
<evidence type="ECO:0000256" key="8">
    <source>
        <dbReference type="RuleBase" id="RU365068"/>
    </source>
</evidence>
<dbReference type="Pfam" id="PF00270">
    <property type="entry name" value="DEAD"/>
    <property type="match status" value="1"/>
</dbReference>
<dbReference type="GO" id="GO:0003724">
    <property type="term" value="F:RNA helicase activity"/>
    <property type="evidence" value="ECO:0007669"/>
    <property type="project" value="UniProtKB-EC"/>
</dbReference>
<gene>
    <name evidence="13" type="primary">Ddx24</name>
    <name evidence="13" type="ORF">g.20250</name>
</gene>
<evidence type="ECO:0000313" key="13">
    <source>
        <dbReference type="EMBL" id="MDE49691.1"/>
    </source>
</evidence>